<feature type="domain" description="Alpha/beta hydrolase fold-3" evidence="4">
    <location>
        <begin position="247"/>
        <end position="335"/>
    </location>
</feature>
<dbReference type="OrthoDB" id="408631at2759"/>
<dbReference type="PANTHER" id="PTHR48081">
    <property type="entry name" value="AB HYDROLASE SUPERFAMILY PROTEIN C4A8.06C"/>
    <property type="match status" value="1"/>
</dbReference>
<evidence type="ECO:0000313" key="6">
    <source>
        <dbReference type="Proteomes" id="UP000274131"/>
    </source>
</evidence>
<feature type="active site" evidence="3">
    <location>
        <position position="302"/>
    </location>
</feature>
<dbReference type="GO" id="GO:0016020">
    <property type="term" value="C:membrane"/>
    <property type="evidence" value="ECO:0007669"/>
    <property type="project" value="InterPro"/>
</dbReference>
<dbReference type="ESTHER" id="entve-a0a0n4vfw5">
    <property type="family name" value="Arylacetamide_deacetylase"/>
</dbReference>
<dbReference type="PANTHER" id="PTHR48081:SF8">
    <property type="entry name" value="ALPHA_BETA HYDROLASE FOLD-3 DOMAIN-CONTAINING PROTEIN-RELATED"/>
    <property type="match status" value="1"/>
</dbReference>
<sequence length="362" mass="41827">MTLMFFFSLLVIVYAITFWLYIPLPNDISDHFKLQLVEFLLRLKIRNKLTRIIVSLPYFFKARPPKNVHVQNRTIAGVPVRVYIPNKTDTDALIFFIHGGGCISEYYDSLMYMILSFLRLPIVSVDYRMAPEYPFPTAIDDCEAVYVEIIKNGIDGIEFDRSKICVVGDSAGGNLSAVLSQRALRKNYLSPKCQVLIYPVIHLFDQMSPSYQKYYKRYNGTALLNPPMLARWCMFYFGIPATKSNVQKFLHNQHISRSLFSSFLSLLCEMFARIGYNPDLAPIMGKDLNGLCPAMILTCGYDILRDHGPQYTELLKLYHVPVVYRYYKTAYHGIMNMPASRKKREMVQDMVAYLKSQLNLKN</sequence>
<evidence type="ECO:0000259" key="4">
    <source>
        <dbReference type="Pfam" id="PF07859"/>
    </source>
</evidence>
<accession>A0A0N4VFW5</accession>
<organism evidence="7">
    <name type="scientific">Enterobius vermicularis</name>
    <name type="common">Human pinworm</name>
    <dbReference type="NCBI Taxonomy" id="51028"/>
    <lineage>
        <taxon>Eukaryota</taxon>
        <taxon>Metazoa</taxon>
        <taxon>Ecdysozoa</taxon>
        <taxon>Nematoda</taxon>
        <taxon>Chromadorea</taxon>
        <taxon>Rhabditida</taxon>
        <taxon>Spirurina</taxon>
        <taxon>Oxyuridomorpha</taxon>
        <taxon>Oxyuroidea</taxon>
        <taxon>Oxyuridae</taxon>
        <taxon>Enterobius</taxon>
    </lineage>
</organism>
<evidence type="ECO:0000313" key="7">
    <source>
        <dbReference type="WBParaSite" id="EVEC_0000964501-mRNA-1"/>
    </source>
</evidence>
<dbReference type="InterPro" id="IPR029058">
    <property type="entry name" value="AB_hydrolase_fold"/>
</dbReference>
<dbReference type="Pfam" id="PF07859">
    <property type="entry name" value="Abhydrolase_3"/>
    <property type="match status" value="2"/>
</dbReference>
<feature type="active site" evidence="3">
    <location>
        <position position="170"/>
    </location>
</feature>
<evidence type="ECO:0000256" key="2">
    <source>
        <dbReference type="ARBA" id="ARBA00022801"/>
    </source>
</evidence>
<name>A0A0N4VFW5_ENTVE</name>
<dbReference type="Gene3D" id="3.40.50.1820">
    <property type="entry name" value="alpha/beta hydrolase"/>
    <property type="match status" value="1"/>
</dbReference>
<dbReference type="AlphaFoldDB" id="A0A0N4VFW5"/>
<evidence type="ECO:0000256" key="1">
    <source>
        <dbReference type="ARBA" id="ARBA00010515"/>
    </source>
</evidence>
<comment type="similarity">
    <text evidence="1">Belongs to the 'GDXG' lipolytic enzyme family.</text>
</comment>
<keyword evidence="2" id="KW-0378">Hydrolase</keyword>
<reference evidence="7" key="1">
    <citation type="submission" date="2017-02" db="UniProtKB">
        <authorList>
            <consortium name="WormBaseParasite"/>
        </authorList>
    </citation>
    <scope>IDENTIFICATION</scope>
</reference>
<dbReference type="InterPro" id="IPR050300">
    <property type="entry name" value="GDXG_lipolytic_enzyme"/>
</dbReference>
<dbReference type="WBParaSite" id="EVEC_0000964501-mRNA-1">
    <property type="protein sequence ID" value="EVEC_0000964501-mRNA-1"/>
    <property type="gene ID" value="EVEC_0000964501"/>
</dbReference>
<dbReference type="SUPFAM" id="SSF53474">
    <property type="entry name" value="alpha/beta-Hydrolases"/>
    <property type="match status" value="1"/>
</dbReference>
<evidence type="ECO:0000313" key="5">
    <source>
        <dbReference type="EMBL" id="VDD94304.1"/>
    </source>
</evidence>
<dbReference type="InterPro" id="IPR013094">
    <property type="entry name" value="AB_hydrolase_3"/>
</dbReference>
<feature type="domain" description="Alpha/beta hydrolase fold-3" evidence="4">
    <location>
        <begin position="94"/>
        <end position="241"/>
    </location>
</feature>
<dbReference type="PIRSF" id="PIRSF037251">
    <property type="entry name" value="Arylacetamide_deacetylase"/>
    <property type="match status" value="1"/>
</dbReference>
<keyword evidence="6" id="KW-1185">Reference proteome</keyword>
<feature type="active site" evidence="3">
    <location>
        <position position="332"/>
    </location>
</feature>
<gene>
    <name evidence="5" type="ORF">EVEC_LOCUS9055</name>
</gene>
<protein>
    <submittedName>
        <fullName evidence="7">Abhydrolase_3 domain-containing protein</fullName>
    </submittedName>
</protein>
<dbReference type="EMBL" id="UXUI01009784">
    <property type="protein sequence ID" value="VDD94304.1"/>
    <property type="molecule type" value="Genomic_DNA"/>
</dbReference>
<dbReference type="Proteomes" id="UP000274131">
    <property type="component" value="Unassembled WGS sequence"/>
</dbReference>
<proteinExistence type="inferred from homology"/>
<dbReference type="GO" id="GO:0052689">
    <property type="term" value="F:carboxylic ester hydrolase activity"/>
    <property type="evidence" value="ECO:0007669"/>
    <property type="project" value="InterPro"/>
</dbReference>
<reference evidence="5 6" key="2">
    <citation type="submission" date="2018-10" db="EMBL/GenBank/DDBJ databases">
        <authorList>
            <consortium name="Pathogen Informatics"/>
        </authorList>
    </citation>
    <scope>NUCLEOTIDE SEQUENCE [LARGE SCALE GENOMIC DNA]</scope>
</reference>
<dbReference type="STRING" id="51028.A0A0N4VFW5"/>
<dbReference type="InterPro" id="IPR017157">
    <property type="entry name" value="Arylacetamide_deacetylase"/>
</dbReference>
<evidence type="ECO:0000256" key="3">
    <source>
        <dbReference type="PIRSR" id="PIRSR037251-1"/>
    </source>
</evidence>